<evidence type="ECO:0000256" key="7">
    <source>
        <dbReference type="SAM" id="Phobius"/>
    </source>
</evidence>
<evidence type="ECO:0000256" key="4">
    <source>
        <dbReference type="ARBA" id="ARBA00022679"/>
    </source>
</evidence>
<dbReference type="CDD" id="cd00082">
    <property type="entry name" value="HisKA"/>
    <property type="match status" value="1"/>
</dbReference>
<dbReference type="InterPro" id="IPR005467">
    <property type="entry name" value="His_kinase_dom"/>
</dbReference>
<comment type="caution">
    <text evidence="9">The sequence shown here is derived from an EMBL/GenBank/DDBJ whole genome shotgun (WGS) entry which is preliminary data.</text>
</comment>
<feature type="transmembrane region" description="Helical" evidence="7">
    <location>
        <begin position="301"/>
        <end position="324"/>
    </location>
</feature>
<dbReference type="EC" id="2.7.13.3" evidence="2"/>
<dbReference type="Gene3D" id="1.20.120.1530">
    <property type="match status" value="1"/>
</dbReference>
<keyword evidence="4" id="KW-0808">Transferase</keyword>
<dbReference type="InterPro" id="IPR004358">
    <property type="entry name" value="Sig_transdc_His_kin-like_C"/>
</dbReference>
<protein>
    <recommendedName>
        <fullName evidence="2">histidine kinase</fullName>
        <ecNumber evidence="2">2.7.13.3</ecNumber>
    </recommendedName>
</protein>
<evidence type="ECO:0000256" key="3">
    <source>
        <dbReference type="ARBA" id="ARBA00022553"/>
    </source>
</evidence>
<dbReference type="SUPFAM" id="SSF55874">
    <property type="entry name" value="ATPase domain of HSP90 chaperone/DNA topoisomerase II/histidine kinase"/>
    <property type="match status" value="1"/>
</dbReference>
<dbReference type="GO" id="GO:0007234">
    <property type="term" value="P:osmosensory signaling via phosphorelay pathway"/>
    <property type="evidence" value="ECO:0007669"/>
    <property type="project" value="TreeGrafter"/>
</dbReference>
<dbReference type="PANTHER" id="PTHR42878:SF15">
    <property type="entry name" value="BACTERIOPHYTOCHROME"/>
    <property type="match status" value="1"/>
</dbReference>
<keyword evidence="5 9" id="KW-0418">Kinase</keyword>
<dbReference type="Pfam" id="PF02518">
    <property type="entry name" value="HATPase_c"/>
    <property type="match status" value="1"/>
</dbReference>
<evidence type="ECO:0000259" key="8">
    <source>
        <dbReference type="PROSITE" id="PS50109"/>
    </source>
</evidence>
<organism evidence="9 10">
    <name type="scientific">Rapidithrix thailandica</name>
    <dbReference type="NCBI Taxonomy" id="413964"/>
    <lineage>
        <taxon>Bacteria</taxon>
        <taxon>Pseudomonadati</taxon>
        <taxon>Bacteroidota</taxon>
        <taxon>Cytophagia</taxon>
        <taxon>Cytophagales</taxon>
        <taxon>Flammeovirgaceae</taxon>
        <taxon>Rapidithrix</taxon>
    </lineage>
</organism>
<dbReference type="CDD" id="cd00075">
    <property type="entry name" value="HATPase"/>
    <property type="match status" value="1"/>
</dbReference>
<keyword evidence="7" id="KW-0472">Membrane</keyword>
<keyword evidence="7" id="KW-0812">Transmembrane</keyword>
<proteinExistence type="predicted"/>
<evidence type="ECO:0000313" key="10">
    <source>
        <dbReference type="Proteomes" id="UP001403385"/>
    </source>
</evidence>
<dbReference type="SUPFAM" id="SSF47384">
    <property type="entry name" value="Homodimeric domain of signal transducing histidine kinase"/>
    <property type="match status" value="1"/>
</dbReference>
<dbReference type="PRINTS" id="PR00344">
    <property type="entry name" value="BCTRLSENSOR"/>
</dbReference>
<dbReference type="CDD" id="cd12912">
    <property type="entry name" value="PDC2_MCP_like"/>
    <property type="match status" value="1"/>
</dbReference>
<accession>A0AAW9S5X0</accession>
<dbReference type="InterPro" id="IPR036097">
    <property type="entry name" value="HisK_dim/P_sf"/>
</dbReference>
<dbReference type="AlphaFoldDB" id="A0AAW9S5X0"/>
<dbReference type="Gene3D" id="3.30.450.20">
    <property type="entry name" value="PAS domain"/>
    <property type="match status" value="1"/>
</dbReference>
<evidence type="ECO:0000256" key="6">
    <source>
        <dbReference type="SAM" id="Coils"/>
    </source>
</evidence>
<evidence type="ECO:0000256" key="2">
    <source>
        <dbReference type="ARBA" id="ARBA00012438"/>
    </source>
</evidence>
<dbReference type="EMBL" id="JBDKWZ010000005">
    <property type="protein sequence ID" value="MEN7548334.1"/>
    <property type="molecule type" value="Genomic_DNA"/>
</dbReference>
<dbReference type="GO" id="GO:0030295">
    <property type="term" value="F:protein kinase activator activity"/>
    <property type="evidence" value="ECO:0007669"/>
    <property type="project" value="TreeGrafter"/>
</dbReference>
<comment type="catalytic activity">
    <reaction evidence="1">
        <text>ATP + protein L-histidine = ADP + protein N-phospho-L-histidine.</text>
        <dbReference type="EC" id="2.7.13.3"/>
    </reaction>
</comment>
<keyword evidence="3" id="KW-0597">Phosphoprotein</keyword>
<dbReference type="Gene3D" id="3.30.565.10">
    <property type="entry name" value="Histidine kinase-like ATPase, C-terminal domain"/>
    <property type="match status" value="1"/>
</dbReference>
<keyword evidence="10" id="KW-1185">Reference proteome</keyword>
<feature type="domain" description="Histidine kinase" evidence="8">
    <location>
        <begin position="544"/>
        <end position="756"/>
    </location>
</feature>
<dbReference type="GO" id="GO:0000156">
    <property type="term" value="F:phosphorelay response regulator activity"/>
    <property type="evidence" value="ECO:0007669"/>
    <property type="project" value="TreeGrafter"/>
</dbReference>
<dbReference type="RefSeq" id="WP_346821113.1">
    <property type="nucleotide sequence ID" value="NZ_JBDKWZ010000005.1"/>
</dbReference>
<sequence>MKKLHSLSLKFKLTLVISLLIFLSFLGNSVFNFYSVRTNIRKKVFEKELPILVDNAFLAINEHLNQGVLLSEFVSRSRFIHDFMKSEVQDTAVICPFLRELARSYNIESLHIVPENKRWLYSNTRPARKVTPNTDIWYFNFKNKLGDKEFNIDTNKALSEMPLTFYVNHKVFDLNGTFLGMADVAMDLQDIVRLVTSQPVGKFGNTFMVDRNGFIKIHRNSSLMDTNNEQDPAKNINQQPGLSIIAPQILASEMGIYEYEKAGKKMWLMQRYISKYGWYMLVEISEDEVLAPYYTLLLQNLLWALLITLLIIAVSIIGVNKLVLHPLFALKQGLTDFFHFLSRQTDHVDPIPVINDDEFGKMAGIVNVNVAHIKEGIAQDSRLIAEMRALTAHIQQGTLSDCLQEEGYNPELVHLKEEINRVMKLLEQKIGKDLNEILRVLQEYERMDFSNPLLNPSGEIELQVTRMGHNIYENMDEIQAQNEELRQQQEEISLQKEYIQSQNQQLQKINQQMEHINNNLEKEVQERTVQLKVAYEELDTFLYRSSHDLRRPLTTLLGLVEVSKLTQDRNEYIELFKMINHTIMGMDGMLKKLIDVSENLEEQLPPVFIDFEKLVSEIQNQLLYPLTNYKIDFQLELSERISFCEREHLVHSILYNLIENAIVYRRETHPFVKVRVENHLQGVQIRVEDNGQGIAKTYQKKVFDMFFRANGRVGNGNGLGLYVVKKVIEKIEGAHISFQSQVDEGTVFEVYIPTDNEAC</sequence>
<keyword evidence="6" id="KW-0175">Coiled coil</keyword>
<evidence type="ECO:0000256" key="1">
    <source>
        <dbReference type="ARBA" id="ARBA00000085"/>
    </source>
</evidence>
<feature type="coiled-coil region" evidence="6">
    <location>
        <begin position="468"/>
        <end position="537"/>
    </location>
</feature>
<dbReference type="CDD" id="cd18773">
    <property type="entry name" value="PDC1_HK_sensor"/>
    <property type="match status" value="1"/>
</dbReference>
<dbReference type="InterPro" id="IPR003594">
    <property type="entry name" value="HATPase_dom"/>
</dbReference>
<dbReference type="PANTHER" id="PTHR42878">
    <property type="entry name" value="TWO-COMPONENT HISTIDINE KINASE"/>
    <property type="match status" value="1"/>
</dbReference>
<dbReference type="InterPro" id="IPR050351">
    <property type="entry name" value="BphY/WalK/GraS-like"/>
</dbReference>
<evidence type="ECO:0000313" key="9">
    <source>
        <dbReference type="EMBL" id="MEN7548334.1"/>
    </source>
</evidence>
<dbReference type="Proteomes" id="UP001403385">
    <property type="component" value="Unassembled WGS sequence"/>
</dbReference>
<dbReference type="SMART" id="SM00387">
    <property type="entry name" value="HATPase_c"/>
    <property type="match status" value="1"/>
</dbReference>
<dbReference type="GO" id="GO:0000155">
    <property type="term" value="F:phosphorelay sensor kinase activity"/>
    <property type="evidence" value="ECO:0007669"/>
    <property type="project" value="InterPro"/>
</dbReference>
<reference evidence="9 10" key="1">
    <citation type="submission" date="2024-04" db="EMBL/GenBank/DDBJ databases">
        <title>Novel genus in family Flammeovirgaceae.</title>
        <authorList>
            <person name="Nguyen T.H."/>
            <person name="Vuong T.Q."/>
            <person name="Le H."/>
            <person name="Kim S.-G."/>
        </authorList>
    </citation>
    <scope>NUCLEOTIDE SEQUENCE [LARGE SCALE GENOMIC DNA]</scope>
    <source>
        <strain evidence="9 10">JCM 23209</strain>
    </source>
</reference>
<name>A0AAW9S5X0_9BACT</name>
<gene>
    <name evidence="9" type="ORF">AAG747_10475</name>
</gene>
<dbReference type="PROSITE" id="PS50109">
    <property type="entry name" value="HIS_KIN"/>
    <property type="match status" value="1"/>
</dbReference>
<dbReference type="InterPro" id="IPR003661">
    <property type="entry name" value="HisK_dim/P_dom"/>
</dbReference>
<dbReference type="InterPro" id="IPR036890">
    <property type="entry name" value="HATPase_C_sf"/>
</dbReference>
<keyword evidence="7" id="KW-1133">Transmembrane helix</keyword>
<dbReference type="Gene3D" id="1.10.287.130">
    <property type="match status" value="1"/>
</dbReference>
<evidence type="ECO:0000256" key="5">
    <source>
        <dbReference type="ARBA" id="ARBA00022777"/>
    </source>
</evidence>